<dbReference type="EMBL" id="LCOT01000004">
    <property type="protein sequence ID" value="KKU84764.1"/>
    <property type="molecule type" value="Genomic_DNA"/>
</dbReference>
<comment type="caution">
    <text evidence="2">The sequence shown here is derived from an EMBL/GenBank/DDBJ whole genome shotgun (WGS) entry which is preliminary data.</text>
</comment>
<name>A0A0G1TSM3_9BACT</name>
<keyword evidence="1" id="KW-1133">Transmembrane helix</keyword>
<evidence type="ECO:0000313" key="2">
    <source>
        <dbReference type="EMBL" id="KKU84764.1"/>
    </source>
</evidence>
<dbReference type="AlphaFoldDB" id="A0A0G1TSM3"/>
<sequence>MRLFVTILQGFITPLFLLLVLSLATPTGGTSVSGLISYFLLVGLIYPLTRSRVNEFIEEQTTSGEINNFLVKPISFYKYLLVDDLSWKILNLLTLAPFIFIACIFLLWGNSPDYNLAILGISVVTTAISFLVSFNFSYLVGLFSFWLDEFWAINNVKLVTVTFLGGVVLPYSFFPDWSNQLLKYSPFPYMLTWPVRVLRGQFEPIEIIISLFWYAVLGLSIKVLQKMAISKYSHTAS</sequence>
<feature type="transmembrane region" description="Helical" evidence="1">
    <location>
        <begin position="155"/>
        <end position="174"/>
    </location>
</feature>
<feature type="transmembrane region" description="Helical" evidence="1">
    <location>
        <begin position="114"/>
        <end position="143"/>
    </location>
</feature>
<dbReference type="Pfam" id="PF06182">
    <property type="entry name" value="ABC2_membrane_6"/>
    <property type="match status" value="1"/>
</dbReference>
<feature type="transmembrane region" description="Helical" evidence="1">
    <location>
        <begin position="32"/>
        <end position="49"/>
    </location>
</feature>
<reference evidence="2 3" key="1">
    <citation type="journal article" date="2015" name="Nature">
        <title>rRNA introns, odd ribosomes, and small enigmatic genomes across a large radiation of phyla.</title>
        <authorList>
            <person name="Brown C.T."/>
            <person name="Hug L.A."/>
            <person name="Thomas B.C."/>
            <person name="Sharon I."/>
            <person name="Castelle C.J."/>
            <person name="Singh A."/>
            <person name="Wilkins M.J."/>
            <person name="Williams K.H."/>
            <person name="Banfield J.F."/>
        </authorList>
    </citation>
    <scope>NUCLEOTIDE SEQUENCE [LARGE SCALE GENOMIC DNA]</scope>
</reference>
<dbReference type="PANTHER" id="PTHR36832">
    <property type="entry name" value="SLR1174 PROTEIN-RELATED"/>
    <property type="match status" value="1"/>
</dbReference>
<keyword evidence="1" id="KW-0812">Transmembrane</keyword>
<gene>
    <name evidence="2" type="ORF">UY11_C0004G0006</name>
</gene>
<evidence type="ECO:0000256" key="1">
    <source>
        <dbReference type="SAM" id="Phobius"/>
    </source>
</evidence>
<feature type="transmembrane region" description="Helical" evidence="1">
    <location>
        <begin position="205"/>
        <end position="224"/>
    </location>
</feature>
<evidence type="ECO:0008006" key="4">
    <source>
        <dbReference type="Google" id="ProtNLM"/>
    </source>
</evidence>
<dbReference type="InterPro" id="IPR010390">
    <property type="entry name" value="ABC-2_transporter-like"/>
</dbReference>
<dbReference type="Proteomes" id="UP000034265">
    <property type="component" value="Unassembled WGS sequence"/>
</dbReference>
<organism evidence="2 3">
    <name type="scientific">Candidatus Amesbacteria bacterium GW2011_GWC2_47_8</name>
    <dbReference type="NCBI Taxonomy" id="1618367"/>
    <lineage>
        <taxon>Bacteria</taxon>
        <taxon>Candidatus Amesiibacteriota</taxon>
    </lineage>
</organism>
<evidence type="ECO:0000313" key="3">
    <source>
        <dbReference type="Proteomes" id="UP000034265"/>
    </source>
</evidence>
<protein>
    <recommendedName>
        <fullName evidence="4">ABC-2 type transporter</fullName>
    </recommendedName>
</protein>
<dbReference type="PANTHER" id="PTHR36832:SF1">
    <property type="entry name" value="SLR1174 PROTEIN"/>
    <property type="match status" value="1"/>
</dbReference>
<keyword evidence="1" id="KW-0472">Membrane</keyword>
<accession>A0A0G1TSM3</accession>
<proteinExistence type="predicted"/>
<feature type="transmembrane region" description="Helical" evidence="1">
    <location>
        <begin position="89"/>
        <end position="108"/>
    </location>
</feature>